<evidence type="ECO:0000256" key="2">
    <source>
        <dbReference type="ARBA" id="ARBA00022473"/>
    </source>
</evidence>
<keyword evidence="3 13" id="KW-0245">EGF-like domain</keyword>
<evidence type="ECO:0000256" key="9">
    <source>
        <dbReference type="ARBA" id="ARBA00022989"/>
    </source>
</evidence>
<comment type="caution">
    <text evidence="19">The sequence shown here is derived from an EMBL/GenBank/DDBJ whole genome shotgun (WGS) entry which is preliminary data.</text>
</comment>
<gene>
    <name evidence="19" type="ORF">OFUS_LOCUS17117</name>
</gene>
<evidence type="ECO:0000256" key="6">
    <source>
        <dbReference type="ARBA" id="ARBA00022737"/>
    </source>
</evidence>
<feature type="region of interest" description="Disordered" evidence="16">
    <location>
        <begin position="768"/>
        <end position="787"/>
    </location>
</feature>
<evidence type="ECO:0000256" key="4">
    <source>
        <dbReference type="ARBA" id="ARBA00022692"/>
    </source>
</evidence>
<evidence type="ECO:0000313" key="19">
    <source>
        <dbReference type="EMBL" id="CAH1792098.1"/>
    </source>
</evidence>
<dbReference type="InterPro" id="IPR050906">
    <property type="entry name" value="Notch_signaling"/>
</dbReference>
<dbReference type="InterPro" id="IPR001881">
    <property type="entry name" value="EGF-like_Ca-bd_dom"/>
</dbReference>
<dbReference type="PANTHER" id="PTHR24044:SF488">
    <property type="entry name" value="NEUROGENIC LOCUS PROTEIN DELTA"/>
    <property type="match status" value="1"/>
</dbReference>
<name>A0A8J1U4W1_OWEFU</name>
<dbReference type="PROSITE" id="PS50026">
    <property type="entry name" value="EGF_3"/>
    <property type="match status" value="7"/>
</dbReference>
<evidence type="ECO:0000256" key="17">
    <source>
        <dbReference type="SAM" id="Phobius"/>
    </source>
</evidence>
<keyword evidence="5 15" id="KW-0732">Signal</keyword>
<keyword evidence="7" id="KW-0106">Calcium</keyword>
<dbReference type="FunFam" id="2.10.25.140:FF:000001">
    <property type="entry name" value="Delta-like protein"/>
    <property type="match status" value="1"/>
</dbReference>
<dbReference type="Gene3D" id="2.10.25.140">
    <property type="match status" value="1"/>
</dbReference>
<protein>
    <recommendedName>
        <fullName evidence="15">Delta-like protein</fullName>
    </recommendedName>
</protein>
<dbReference type="Pfam" id="PF21795">
    <property type="entry name" value="JAG1-like_EGF2"/>
    <property type="match status" value="1"/>
</dbReference>
<evidence type="ECO:0000256" key="18">
    <source>
        <dbReference type="SAM" id="SignalP"/>
    </source>
</evidence>
<evidence type="ECO:0000256" key="12">
    <source>
        <dbReference type="ARBA" id="ARBA00023180"/>
    </source>
</evidence>
<evidence type="ECO:0000313" key="20">
    <source>
        <dbReference type="Proteomes" id="UP000749559"/>
    </source>
</evidence>
<feature type="disulfide bond" evidence="13">
    <location>
        <begin position="384"/>
        <end position="401"/>
    </location>
</feature>
<evidence type="ECO:0000256" key="8">
    <source>
        <dbReference type="ARBA" id="ARBA00022843"/>
    </source>
</evidence>
<dbReference type="SMART" id="SM00179">
    <property type="entry name" value="EGF_CA"/>
    <property type="match status" value="6"/>
</dbReference>
<dbReference type="PROSITE" id="PS51051">
    <property type="entry name" value="DSL"/>
    <property type="match status" value="1"/>
</dbReference>
<feature type="disulfide bond" evidence="14">
    <location>
        <begin position="218"/>
        <end position="227"/>
    </location>
</feature>
<dbReference type="SMART" id="SM00181">
    <property type="entry name" value="EGF"/>
    <property type="match status" value="8"/>
</dbReference>
<feature type="disulfide bond" evidence="13">
    <location>
        <begin position="323"/>
        <end position="332"/>
    </location>
</feature>
<evidence type="ECO:0000256" key="1">
    <source>
        <dbReference type="ARBA" id="ARBA00004479"/>
    </source>
</evidence>
<evidence type="ECO:0000256" key="10">
    <source>
        <dbReference type="ARBA" id="ARBA00023136"/>
    </source>
</evidence>
<keyword evidence="9 15" id="KW-1133">Transmembrane helix</keyword>
<dbReference type="Pfam" id="PF12661">
    <property type="entry name" value="hEGF"/>
    <property type="match status" value="1"/>
</dbReference>
<dbReference type="SMART" id="SM00051">
    <property type="entry name" value="DSL"/>
    <property type="match status" value="1"/>
</dbReference>
<dbReference type="PROSITE" id="PS00010">
    <property type="entry name" value="ASX_HYDROXYL"/>
    <property type="match status" value="2"/>
</dbReference>
<keyword evidence="6 15" id="KW-0677">Repeat</keyword>
<dbReference type="FunFam" id="2.10.25.10:FF:000327">
    <property type="entry name" value="neurogenic locus notch homolog protein 4"/>
    <property type="match status" value="1"/>
</dbReference>
<dbReference type="PROSITE" id="PS00022">
    <property type="entry name" value="EGF_1"/>
    <property type="match status" value="8"/>
</dbReference>
<dbReference type="InterPro" id="IPR000742">
    <property type="entry name" value="EGF"/>
</dbReference>
<comment type="caution">
    <text evidence="13">Lacks conserved residue(s) required for the propagation of feature annotation.</text>
</comment>
<dbReference type="SUPFAM" id="SSF57196">
    <property type="entry name" value="EGF/Laminin"/>
    <property type="match status" value="3"/>
</dbReference>
<dbReference type="FunFam" id="2.10.25.10:FF:000018">
    <property type="entry name" value="Delta-like 1"/>
    <property type="match status" value="1"/>
</dbReference>
<dbReference type="Pfam" id="PF01414">
    <property type="entry name" value="DSL"/>
    <property type="match status" value="1"/>
</dbReference>
<evidence type="ECO:0000256" key="13">
    <source>
        <dbReference type="PROSITE-ProRule" id="PRU00076"/>
    </source>
</evidence>
<dbReference type="FunFam" id="2.10.25.10:FF:000004">
    <property type="entry name" value="Neurogenic locus notch 1"/>
    <property type="match status" value="1"/>
</dbReference>
<dbReference type="AlphaFoldDB" id="A0A8J1U4W1"/>
<keyword evidence="8" id="KW-0832">Ubl conjugation</keyword>
<evidence type="ECO:0000256" key="14">
    <source>
        <dbReference type="PROSITE-ProRule" id="PRU00377"/>
    </source>
</evidence>
<feature type="disulfide bond" evidence="14">
    <location>
        <begin position="185"/>
        <end position="194"/>
    </location>
</feature>
<feature type="disulfide bond" evidence="13">
    <location>
        <begin position="403"/>
        <end position="412"/>
    </location>
</feature>
<feature type="disulfide bond" evidence="13">
    <location>
        <begin position="251"/>
        <end position="260"/>
    </location>
</feature>
<dbReference type="InterPro" id="IPR011651">
    <property type="entry name" value="Notch_ligand_N"/>
</dbReference>
<feature type="signal peptide" evidence="18">
    <location>
        <begin position="1"/>
        <end position="26"/>
    </location>
</feature>
<evidence type="ECO:0000256" key="11">
    <source>
        <dbReference type="ARBA" id="ARBA00023157"/>
    </source>
</evidence>
<dbReference type="GO" id="GO:0005112">
    <property type="term" value="F:Notch binding"/>
    <property type="evidence" value="ECO:0007669"/>
    <property type="project" value="TreeGrafter"/>
</dbReference>
<dbReference type="GO" id="GO:0007219">
    <property type="term" value="P:Notch signaling pathway"/>
    <property type="evidence" value="ECO:0007669"/>
    <property type="project" value="InterPro"/>
</dbReference>
<comment type="function">
    <text evidence="15">Putative Notch ligand involved in the mediation of Notch signaling.</text>
</comment>
<proteinExistence type="predicted"/>
<evidence type="ECO:0000256" key="5">
    <source>
        <dbReference type="ARBA" id="ARBA00022729"/>
    </source>
</evidence>
<dbReference type="InterPro" id="IPR009030">
    <property type="entry name" value="Growth_fac_rcpt_cys_sf"/>
</dbReference>
<sequence length="787" mass="86529">MLPHRTVPALAFGLLNILLFISTVSSNGAFELNLQNFKNDNGFNSDGHCCNGILSNGKCTSPCKTFFRICLTHYMTNIDANTASCTFGEVTTPTIGDNSFTFPPSKGTGFVNPIRIPFDFAWPGTFSLIVQAWHDSTLDGPSKGSPRELISQLAKQASREVGPHWSQKHYHSGSSDLFYRYRVVCDEHYYGNKCTEYCKPRDDKNGHYTCNDEGEKVCLDGYTGAYCNEVICLPGCHPEHGFCSNPSECKCKFGWQGTLCDECIPYPGCQHGTCKGTAWTCECDEGWGGIFCNLDLNFCTHHQPCKNGATCHNAGQGSYMCSCPPGYSGKDCEIPSDCTAMGQQCQNGGTCEGRGGEFNCNCPTGFFGDRCQYMQQSTCSPNLCRNGATCTKPDDSPSYVCICPPGFTGINCERIISHCDTNTCENGGTCSTINDGFLCSCRPGYEGQRCEVNLDECRNNPCTNGGSCVDGDNSFKCHCKLGYTGSLCNIDINECEMNPCANGGTCTDLENDFSCKCTPEFTGYRCDQHIGDNPDVGITQHSGGITNSGSGTAVDIDTTLDNVVTDLTTTENSENSGNSGAIMDNNSVITDASFLTMQQLLLIICLGVGIPIVIIIVLIIILLCKRSRRENRDNTEDTIKKQNEQNHINNLKNKCIDTEIIHSIPPSKMCINYNVTNEQQDSKIYKTVNIQNTKTCNSKRINTDYNSSTQQDSIENTDFEKPHKKVSEHDTVSIDTEVDISEYQADVEELRKSQTNKDTLDSPLHQKLAKNHNRQHRHTDTMLATEV</sequence>
<keyword evidence="4 15" id="KW-0812">Transmembrane</keyword>
<dbReference type="GO" id="GO:0048589">
    <property type="term" value="P:developmental growth"/>
    <property type="evidence" value="ECO:0007669"/>
    <property type="project" value="UniProtKB-ARBA"/>
</dbReference>
<feature type="disulfide bond" evidence="13">
    <location>
        <begin position="362"/>
        <end position="371"/>
    </location>
</feature>
<dbReference type="PROSITE" id="PS01187">
    <property type="entry name" value="EGF_CA"/>
    <property type="match status" value="2"/>
</dbReference>
<dbReference type="InterPro" id="IPR001774">
    <property type="entry name" value="DSL"/>
</dbReference>
<dbReference type="Pfam" id="PF07657">
    <property type="entry name" value="MNNL"/>
    <property type="match status" value="1"/>
</dbReference>
<dbReference type="InterPro" id="IPR000152">
    <property type="entry name" value="EGF-type_Asp/Asn_hydroxyl_site"/>
</dbReference>
<dbReference type="SUPFAM" id="SSF57184">
    <property type="entry name" value="Growth factor receptor domain"/>
    <property type="match status" value="1"/>
</dbReference>
<dbReference type="PROSITE" id="PS01186">
    <property type="entry name" value="EGF_2"/>
    <property type="match status" value="6"/>
</dbReference>
<dbReference type="FunFam" id="2.10.25.10:FF:000064">
    <property type="entry name" value="Delta-like protein"/>
    <property type="match status" value="1"/>
</dbReference>
<feature type="disulfide bond" evidence="13">
    <location>
        <begin position="441"/>
        <end position="450"/>
    </location>
</feature>
<feature type="transmembrane region" description="Helical" evidence="17">
    <location>
        <begin position="600"/>
        <end position="624"/>
    </location>
</feature>
<keyword evidence="10 15" id="KW-0472">Membrane</keyword>
<evidence type="ECO:0000256" key="3">
    <source>
        <dbReference type="ARBA" id="ARBA00022536"/>
    </source>
</evidence>
<feature type="disulfide bond" evidence="14">
    <location>
        <begin position="198"/>
        <end position="210"/>
    </location>
</feature>
<feature type="disulfide bond" evidence="13">
    <location>
        <begin position="517"/>
        <end position="526"/>
    </location>
</feature>
<evidence type="ECO:0000256" key="16">
    <source>
        <dbReference type="SAM" id="MobiDB-lite"/>
    </source>
</evidence>
<dbReference type="GO" id="GO:0016020">
    <property type="term" value="C:membrane"/>
    <property type="evidence" value="ECO:0007669"/>
    <property type="project" value="UniProtKB-SubCell"/>
</dbReference>
<dbReference type="PANTHER" id="PTHR24044">
    <property type="entry name" value="NOTCH LIGAND FAMILY MEMBER"/>
    <property type="match status" value="1"/>
</dbReference>
<feature type="disulfide bond" evidence="13">
    <location>
        <begin position="479"/>
        <end position="488"/>
    </location>
</feature>
<keyword evidence="11 13" id="KW-1015">Disulfide bond</keyword>
<dbReference type="FunFam" id="2.10.25.10:FF:000012">
    <property type="entry name" value="Delta-like protein"/>
    <property type="match status" value="1"/>
</dbReference>
<dbReference type="GO" id="GO:0005509">
    <property type="term" value="F:calcium ion binding"/>
    <property type="evidence" value="ECO:0007669"/>
    <property type="project" value="InterPro"/>
</dbReference>
<keyword evidence="2 15" id="KW-0217">Developmental protein</keyword>
<dbReference type="InterPro" id="IPR018097">
    <property type="entry name" value="EGF_Ca-bd_CS"/>
</dbReference>
<accession>A0A8J1U4W1</accession>
<feature type="chain" id="PRO_5043411641" description="Delta-like protein" evidence="18">
    <location>
        <begin position="27"/>
        <end position="787"/>
    </location>
</feature>
<dbReference type="Gene3D" id="2.10.25.10">
    <property type="entry name" value="Laminin"/>
    <property type="match status" value="7"/>
</dbReference>
<dbReference type="Gene3D" id="2.60.40.3510">
    <property type="match status" value="1"/>
</dbReference>
<dbReference type="InterPro" id="IPR013032">
    <property type="entry name" value="EGF-like_CS"/>
</dbReference>
<dbReference type="Proteomes" id="UP000749559">
    <property type="component" value="Unassembled WGS sequence"/>
</dbReference>
<evidence type="ECO:0000256" key="15">
    <source>
        <dbReference type="RuleBase" id="RU280815"/>
    </source>
</evidence>
<keyword evidence="20" id="KW-1185">Reference proteome</keyword>
<dbReference type="EMBL" id="CAIIXF020000008">
    <property type="protein sequence ID" value="CAH1792098.1"/>
    <property type="molecule type" value="Genomic_DNA"/>
</dbReference>
<evidence type="ECO:0000256" key="7">
    <source>
        <dbReference type="ARBA" id="ARBA00022837"/>
    </source>
</evidence>
<feature type="compositionally biased region" description="Basic residues" evidence="16">
    <location>
        <begin position="768"/>
        <end position="777"/>
    </location>
</feature>
<organism evidence="19 20">
    <name type="scientific">Owenia fusiformis</name>
    <name type="common">Polychaete worm</name>
    <dbReference type="NCBI Taxonomy" id="6347"/>
    <lineage>
        <taxon>Eukaryota</taxon>
        <taxon>Metazoa</taxon>
        <taxon>Spiralia</taxon>
        <taxon>Lophotrochozoa</taxon>
        <taxon>Annelida</taxon>
        <taxon>Polychaeta</taxon>
        <taxon>Sedentaria</taxon>
        <taxon>Canalipalpata</taxon>
        <taxon>Sabellida</taxon>
        <taxon>Oweniida</taxon>
        <taxon>Oweniidae</taxon>
        <taxon>Owenia</taxon>
    </lineage>
</organism>
<keyword evidence="12" id="KW-0325">Glycoprotein</keyword>
<reference evidence="19" key="1">
    <citation type="submission" date="2022-03" db="EMBL/GenBank/DDBJ databases">
        <authorList>
            <person name="Martin C."/>
        </authorList>
    </citation>
    <scope>NUCLEOTIDE SEQUENCE</scope>
</reference>
<dbReference type="Pfam" id="PF00008">
    <property type="entry name" value="EGF"/>
    <property type="match status" value="5"/>
</dbReference>
<dbReference type="FunFam" id="2.10.25.10:FF:000508">
    <property type="entry name" value="Eyes shut homolog"/>
    <property type="match status" value="1"/>
</dbReference>
<dbReference type="CDD" id="cd00054">
    <property type="entry name" value="EGF_CA"/>
    <property type="match status" value="6"/>
</dbReference>
<comment type="subcellular location">
    <subcellularLocation>
        <location evidence="1 15">Membrane</location>
        <topology evidence="1 15">Single-pass type I membrane protein</topology>
    </subcellularLocation>
</comment>
<dbReference type="OrthoDB" id="283575at2759"/>